<organism evidence="1">
    <name type="scientific">Ananas comosus var. bracteatus</name>
    <name type="common">red pineapple</name>
    <dbReference type="NCBI Taxonomy" id="296719"/>
    <lineage>
        <taxon>Eukaryota</taxon>
        <taxon>Viridiplantae</taxon>
        <taxon>Streptophyta</taxon>
        <taxon>Embryophyta</taxon>
        <taxon>Tracheophyta</taxon>
        <taxon>Spermatophyta</taxon>
        <taxon>Magnoliopsida</taxon>
        <taxon>Liliopsida</taxon>
        <taxon>Poales</taxon>
        <taxon>Bromeliaceae</taxon>
        <taxon>Bromelioideae</taxon>
        <taxon>Ananas</taxon>
    </lineage>
</organism>
<reference evidence="1" key="1">
    <citation type="submission" date="2020-07" db="EMBL/GenBank/DDBJ databases">
        <authorList>
            <person name="Lin J."/>
        </authorList>
    </citation>
    <scope>NUCLEOTIDE SEQUENCE</scope>
</reference>
<proteinExistence type="predicted"/>
<dbReference type="EMBL" id="LR862134">
    <property type="protein sequence ID" value="CAD1839646.1"/>
    <property type="molecule type" value="Genomic_DNA"/>
</dbReference>
<gene>
    <name evidence="1" type="ORF">CB5_LOCUS22857</name>
</gene>
<evidence type="ECO:0000313" key="1">
    <source>
        <dbReference type="EMBL" id="CAD1839646.1"/>
    </source>
</evidence>
<protein>
    <submittedName>
        <fullName evidence="1">Uncharacterized protein</fullName>
    </submittedName>
</protein>
<name>A0A6V7Q9X2_ANACO</name>
<accession>A0A6V7Q9X2</accession>
<dbReference type="AlphaFoldDB" id="A0A6V7Q9X2"/>
<sequence length="106" mass="11892">MQDTHPSCHARNPANRIRSGTCTRPAKWARFFYQHEVDTYTNLYDGIHDMDTVSIRYFHLNRVFLHSQGSTQGSPACAAPNGPVVVYTPHGNPLRHPIPHGRATVA</sequence>